<keyword evidence="2 7" id="KW-0678">Repressor</keyword>
<dbReference type="InterPro" id="IPR009718">
    <property type="entry name" value="Rex_DNA-bd_C_dom"/>
</dbReference>
<evidence type="ECO:0000256" key="1">
    <source>
        <dbReference type="ARBA" id="ARBA00022490"/>
    </source>
</evidence>
<proteinExistence type="inferred from homology"/>
<evidence type="ECO:0000256" key="3">
    <source>
        <dbReference type="ARBA" id="ARBA00023015"/>
    </source>
</evidence>
<organism evidence="9 10">
    <name type="scientific">Amygdalobacter indicium</name>
    <dbReference type="NCBI Taxonomy" id="3029272"/>
    <lineage>
        <taxon>Bacteria</taxon>
        <taxon>Bacillati</taxon>
        <taxon>Bacillota</taxon>
        <taxon>Clostridia</taxon>
        <taxon>Eubacteriales</taxon>
        <taxon>Oscillospiraceae</taxon>
        <taxon>Amygdalobacter</taxon>
    </lineage>
</organism>
<dbReference type="Pfam" id="PF06971">
    <property type="entry name" value="Put_DNA-bind_N"/>
    <property type="match status" value="1"/>
</dbReference>
<keyword evidence="10" id="KW-1185">Reference proteome</keyword>
<feature type="DNA-binding region" description="H-T-H motif" evidence="7">
    <location>
        <begin position="20"/>
        <end position="59"/>
    </location>
</feature>
<feature type="binding site" evidence="7">
    <location>
        <begin position="94"/>
        <end position="99"/>
    </location>
    <ligand>
        <name>NAD(+)</name>
        <dbReference type="ChEBI" id="CHEBI:57540"/>
    </ligand>
</feature>
<dbReference type="HAMAP" id="MF_01131">
    <property type="entry name" value="Rex"/>
    <property type="match status" value="1"/>
</dbReference>
<dbReference type="RefSeq" id="WP_315570675.1">
    <property type="nucleotide sequence ID" value="NZ_CP118866.1"/>
</dbReference>
<evidence type="ECO:0000256" key="2">
    <source>
        <dbReference type="ARBA" id="ARBA00022491"/>
    </source>
</evidence>
<protein>
    <recommendedName>
        <fullName evidence="7">Redox-sensing transcriptional repressor Rex</fullName>
    </recommendedName>
</protein>
<feature type="domain" description="CoA-binding" evidence="8">
    <location>
        <begin position="84"/>
        <end position="182"/>
    </location>
</feature>
<sequence>MFRRVRTESVPAPTIRRMPTYLNCLLHMQAKGMTAISSSTIASMLSLTGIQVRKDLAWVSDSGKPRTGFPIDRLINDIKSFLGYNNVREAVLIGVGHLGGAFLHYSGFKEYGLAISAAYDINPDLIAKYKDSEVPVYNINEIEKHKLPELAILTVPHDQAQATAEKLAQLGVKAIWNFSTVHLNLNDAVIVENVDLAQSLALLWNQYELKRLNANG</sequence>
<keyword evidence="1 7" id="KW-0963">Cytoplasm</keyword>
<dbReference type="InterPro" id="IPR022876">
    <property type="entry name" value="Tscrpt_rep_Rex"/>
</dbReference>
<evidence type="ECO:0000256" key="4">
    <source>
        <dbReference type="ARBA" id="ARBA00023027"/>
    </source>
</evidence>
<dbReference type="InterPro" id="IPR036390">
    <property type="entry name" value="WH_DNA-bd_sf"/>
</dbReference>
<dbReference type="Proteomes" id="UP001220478">
    <property type="component" value="Chromosome"/>
</dbReference>
<dbReference type="PANTHER" id="PTHR35786">
    <property type="entry name" value="REDOX-SENSING TRANSCRIPTIONAL REPRESSOR REX"/>
    <property type="match status" value="1"/>
</dbReference>
<evidence type="ECO:0000259" key="8">
    <source>
        <dbReference type="SMART" id="SM00881"/>
    </source>
</evidence>
<dbReference type="SMART" id="SM00881">
    <property type="entry name" value="CoA_binding"/>
    <property type="match status" value="1"/>
</dbReference>
<keyword evidence="4 7" id="KW-0520">NAD</keyword>
<dbReference type="InterPro" id="IPR003781">
    <property type="entry name" value="CoA-bd"/>
</dbReference>
<dbReference type="Gene3D" id="1.10.10.10">
    <property type="entry name" value="Winged helix-like DNA-binding domain superfamily/Winged helix DNA-binding domain"/>
    <property type="match status" value="1"/>
</dbReference>
<dbReference type="SUPFAM" id="SSF46785">
    <property type="entry name" value="Winged helix' DNA-binding domain"/>
    <property type="match status" value="1"/>
</dbReference>
<dbReference type="NCBIfam" id="NF003995">
    <property type="entry name" value="PRK05472.2-4"/>
    <property type="match status" value="1"/>
</dbReference>
<evidence type="ECO:0000256" key="5">
    <source>
        <dbReference type="ARBA" id="ARBA00023125"/>
    </source>
</evidence>
<dbReference type="Pfam" id="PF02629">
    <property type="entry name" value="CoA_binding"/>
    <property type="match status" value="1"/>
</dbReference>
<dbReference type="EMBL" id="CP118868">
    <property type="protein sequence ID" value="WEG35232.1"/>
    <property type="molecule type" value="Genomic_DNA"/>
</dbReference>
<reference evidence="9 10" key="1">
    <citation type="submission" date="2023-02" db="EMBL/GenBank/DDBJ databases">
        <title>Novel Oscillospiraceae bacterial genomes.</title>
        <authorList>
            <person name="Srinivasan S."/>
            <person name="Austin M.N."/>
            <person name="Fiedler T.L."/>
            <person name="Strenk S.M."/>
            <person name="Agnew K.J."/>
            <person name="Nagana Gowda G.A."/>
            <person name="Raftery D."/>
            <person name="Beamer M.A."/>
            <person name="Achilles S.L."/>
            <person name="Wiesenfeld H.C."/>
            <person name="Fredricks D.N."/>
            <person name="Hillier S.L."/>
        </authorList>
    </citation>
    <scope>NUCLEOTIDE SEQUENCE [LARGE SCALE GENOMIC DNA]</scope>
    <source>
        <strain evidence="9 10">CHIC02 1186E3-8</strain>
    </source>
</reference>
<dbReference type="SUPFAM" id="SSF51735">
    <property type="entry name" value="NAD(P)-binding Rossmann-fold domains"/>
    <property type="match status" value="1"/>
</dbReference>
<evidence type="ECO:0000313" key="9">
    <source>
        <dbReference type="EMBL" id="WEG35232.1"/>
    </source>
</evidence>
<dbReference type="InterPro" id="IPR036291">
    <property type="entry name" value="NAD(P)-bd_dom_sf"/>
</dbReference>
<comment type="similarity">
    <text evidence="7">Belongs to the transcriptional regulatory Rex family.</text>
</comment>
<gene>
    <name evidence="7" type="primary">rex</name>
    <name evidence="9" type="ORF">PYS61_04680</name>
</gene>
<evidence type="ECO:0000313" key="10">
    <source>
        <dbReference type="Proteomes" id="UP001220478"/>
    </source>
</evidence>
<accession>A0ABY8C3I2</accession>
<evidence type="ECO:0000256" key="6">
    <source>
        <dbReference type="ARBA" id="ARBA00023163"/>
    </source>
</evidence>
<keyword evidence="3 7" id="KW-0805">Transcription regulation</keyword>
<comment type="subunit">
    <text evidence="7">Homodimer.</text>
</comment>
<dbReference type="NCBIfam" id="NF003996">
    <property type="entry name" value="PRK05472.2-5"/>
    <property type="match status" value="1"/>
</dbReference>
<comment type="function">
    <text evidence="7">Modulates transcription in response to changes in cellular NADH/NAD(+) redox state.</text>
</comment>
<dbReference type="NCBIfam" id="NF003994">
    <property type="entry name" value="PRK05472.2-3"/>
    <property type="match status" value="1"/>
</dbReference>
<dbReference type="Gene3D" id="3.40.50.720">
    <property type="entry name" value="NAD(P)-binding Rossmann-like Domain"/>
    <property type="match status" value="1"/>
</dbReference>
<comment type="subcellular location">
    <subcellularLocation>
        <location evidence="7">Cytoplasm</location>
    </subcellularLocation>
</comment>
<keyword evidence="5 7" id="KW-0238">DNA-binding</keyword>
<dbReference type="InterPro" id="IPR036388">
    <property type="entry name" value="WH-like_DNA-bd_sf"/>
</dbReference>
<dbReference type="PANTHER" id="PTHR35786:SF1">
    <property type="entry name" value="REDOX-SENSING TRANSCRIPTIONAL REPRESSOR REX 1"/>
    <property type="match status" value="1"/>
</dbReference>
<keyword evidence="6 7" id="KW-0804">Transcription</keyword>
<name>A0ABY8C3I2_9FIRM</name>
<evidence type="ECO:0000256" key="7">
    <source>
        <dbReference type="HAMAP-Rule" id="MF_01131"/>
    </source>
</evidence>